<dbReference type="Proteomes" id="UP000786183">
    <property type="component" value="Unassembled WGS sequence"/>
</dbReference>
<reference evidence="1 2" key="1">
    <citation type="submission" date="2020-07" db="EMBL/GenBank/DDBJ databases">
        <title>Transfer of Campylobacter canadensis to the novel genus Avispirillum gen. nov., that also includes two novel species recovered from migratory waterfowl: Avispirillum anseris sp. nov. and Avispirillum brantae sp. nov.</title>
        <authorList>
            <person name="Miller W.G."/>
            <person name="Chapman M.H."/>
            <person name="Yee E."/>
            <person name="Inglis G.D."/>
        </authorList>
    </citation>
    <scope>NUCLEOTIDE SEQUENCE [LARGE SCALE GENOMIC DNA]</scope>
    <source>
        <strain evidence="1 2">L283</strain>
    </source>
</reference>
<organism evidence="1 2">
    <name type="scientific">Campylobacter canadensis</name>
    <dbReference type="NCBI Taxonomy" id="449520"/>
    <lineage>
        <taxon>Bacteria</taxon>
        <taxon>Pseudomonadati</taxon>
        <taxon>Campylobacterota</taxon>
        <taxon>Epsilonproteobacteria</taxon>
        <taxon>Campylobacterales</taxon>
        <taxon>Campylobacteraceae</taxon>
        <taxon>Campylobacter</taxon>
    </lineage>
</organism>
<protein>
    <submittedName>
        <fullName evidence="1">Uncharacterized protein</fullName>
    </submittedName>
</protein>
<proteinExistence type="predicted"/>
<evidence type="ECO:0000313" key="1">
    <source>
        <dbReference type="EMBL" id="MBZ7987764.1"/>
    </source>
</evidence>
<evidence type="ECO:0000313" key="2">
    <source>
        <dbReference type="Proteomes" id="UP000786183"/>
    </source>
</evidence>
<accession>A0ABS7WSL6</accession>
<gene>
    <name evidence="1" type="ORF">AVCANL283_06575</name>
</gene>
<name>A0ABS7WSL6_9BACT</name>
<comment type="caution">
    <text evidence="1">The sequence shown here is derived from an EMBL/GenBank/DDBJ whole genome shotgun (WGS) entry which is preliminary data.</text>
</comment>
<keyword evidence="2" id="KW-1185">Reference proteome</keyword>
<dbReference type="RefSeq" id="WP_224316138.1">
    <property type="nucleotide sequence ID" value="NZ_JACGBB010000014.1"/>
</dbReference>
<sequence>MLEILNDLKPFLPSKKEQAKILAKIKKETKIKQENKYHECILISLDAKMKLNSSKYTYENKSQKYLNERDFIKKYYKNIKFNIFYSNSTYKQFRKTKNQDLFLIDNNKDIIPQIVQRLDVNKKYLFVLNNQNTSKTIEFLNLSKLYDIDFLEFKKDKSEINVYKINGLFESSFSNVAFVLREFSSTLKMPYLSTNEPLYMQLRELARVLQFAKYKEIFTLYEKIKLNIENLEKDSIFYPFRQEILGIFRLFRINEIKINIENDKSLSTFNNYLILAKLFCDKEYYINSALALKDGIDVGIYRYFVGDFGVHLVRENKFGFFWNEIFKDENLSEYIKKYLKIIFKLRCKVASIRNNFVHLENKKDNQILIKELKVIIQNIEQIFNPSALTKLEPFKKQIAKKIMQKLQAN</sequence>
<dbReference type="EMBL" id="JACGBB010000014">
    <property type="protein sequence ID" value="MBZ7987764.1"/>
    <property type="molecule type" value="Genomic_DNA"/>
</dbReference>